<dbReference type="GO" id="GO:0008097">
    <property type="term" value="F:5S rRNA binding"/>
    <property type="evidence" value="ECO:0007669"/>
    <property type="project" value="TreeGrafter"/>
</dbReference>
<comment type="similarity">
    <text evidence="1">Belongs to the universal ribosomal protein uL18 family.</text>
</comment>
<dbReference type="OMA" id="EFEEYSF"/>
<sequence>MTSMFRRVATTLRSLAYPRNLSLAYSKFSRPSTAFPAKEAESVHTPPDNNQKGDSFGNYTNRIQLSPLCSESSGHHLQDCKIELVDNESWQMSSGLIEAWKGKTKLGCEEKAFLSEEEEDKYNGVLSYVPPNKEDPDFDEIEDMRIRGNLFYKLDKDSKEYEEHKFDFHRKKSSKNKNDQKENTKKEKQNHNVAAGIEKNSIKFKDELKDMKKKEKLCSNSGLAKERYHGVDRNEDLIAGINEVGGDFDGKRLRTPTFNQLTAPYHEPFSLDIYVSKGSVRASIIHRATSKVVAVAHSISKDMKFDLGSTKNRTACAAVGEVLAQRALADDIHNVVYTPRKGEKLEGKLQIVLQSIIDHGVNVKVKIKQRKVRKGGLFQPKTYK</sequence>
<dbReference type="GO" id="GO:1990904">
    <property type="term" value="C:ribonucleoprotein complex"/>
    <property type="evidence" value="ECO:0007669"/>
    <property type="project" value="UniProtKB-KW"/>
</dbReference>
<accession>A0A068TS25</accession>
<protein>
    <submittedName>
        <fullName evidence="5">Uncharacterized protein</fullName>
    </submittedName>
</protein>
<keyword evidence="3" id="KW-0687">Ribonucleoprotein</keyword>
<feature type="compositionally biased region" description="Polar residues" evidence="4">
    <location>
        <begin position="47"/>
        <end position="57"/>
    </location>
</feature>
<organism evidence="5 6">
    <name type="scientific">Coffea canephora</name>
    <name type="common">Robusta coffee</name>
    <dbReference type="NCBI Taxonomy" id="49390"/>
    <lineage>
        <taxon>Eukaryota</taxon>
        <taxon>Viridiplantae</taxon>
        <taxon>Streptophyta</taxon>
        <taxon>Embryophyta</taxon>
        <taxon>Tracheophyta</taxon>
        <taxon>Spermatophyta</taxon>
        <taxon>Magnoliopsida</taxon>
        <taxon>eudicotyledons</taxon>
        <taxon>Gunneridae</taxon>
        <taxon>Pentapetalae</taxon>
        <taxon>asterids</taxon>
        <taxon>lamiids</taxon>
        <taxon>Gentianales</taxon>
        <taxon>Rubiaceae</taxon>
        <taxon>Ixoroideae</taxon>
        <taxon>Gardenieae complex</taxon>
        <taxon>Bertiereae - Coffeeae clade</taxon>
        <taxon>Coffeeae</taxon>
        <taxon>Coffea</taxon>
    </lineage>
</organism>
<proteinExistence type="inferred from homology"/>
<dbReference type="Gene3D" id="3.30.420.100">
    <property type="match status" value="1"/>
</dbReference>
<dbReference type="CDD" id="cd00432">
    <property type="entry name" value="Ribosomal_L18_L5e"/>
    <property type="match status" value="1"/>
</dbReference>
<dbReference type="Gramene" id="CDO99061">
    <property type="protein sequence ID" value="CDO99061"/>
    <property type="gene ID" value="GSCOC_T00026080001"/>
</dbReference>
<evidence type="ECO:0000313" key="5">
    <source>
        <dbReference type="EMBL" id="CDO99061.1"/>
    </source>
</evidence>
<dbReference type="GO" id="GO:0006412">
    <property type="term" value="P:translation"/>
    <property type="evidence" value="ECO:0007669"/>
    <property type="project" value="InterPro"/>
</dbReference>
<gene>
    <name evidence="5" type="ORF">GSCOC_T00026080001</name>
</gene>
<dbReference type="SUPFAM" id="SSF53137">
    <property type="entry name" value="Translational machinery components"/>
    <property type="match status" value="1"/>
</dbReference>
<evidence type="ECO:0000256" key="1">
    <source>
        <dbReference type="ARBA" id="ARBA00007116"/>
    </source>
</evidence>
<dbReference type="InterPro" id="IPR057268">
    <property type="entry name" value="Ribosomal_L18"/>
</dbReference>
<evidence type="ECO:0000256" key="2">
    <source>
        <dbReference type="ARBA" id="ARBA00022980"/>
    </source>
</evidence>
<dbReference type="FunCoup" id="A0A068TS25">
    <property type="interactions" value="354"/>
</dbReference>
<evidence type="ECO:0000256" key="3">
    <source>
        <dbReference type="ARBA" id="ARBA00023274"/>
    </source>
</evidence>
<dbReference type="PANTHER" id="PTHR12899:SF7">
    <property type="entry name" value="EXPRESSED PROTEIN"/>
    <property type="match status" value="1"/>
</dbReference>
<dbReference type="GO" id="GO:0005739">
    <property type="term" value="C:mitochondrion"/>
    <property type="evidence" value="ECO:0007669"/>
    <property type="project" value="EnsemblPlants"/>
</dbReference>
<keyword evidence="2" id="KW-0689">Ribosomal protein</keyword>
<reference evidence="6" key="1">
    <citation type="journal article" date="2014" name="Science">
        <title>The coffee genome provides insight into the convergent evolution of caffeine biosynthesis.</title>
        <authorList>
            <person name="Denoeud F."/>
            <person name="Carretero-Paulet L."/>
            <person name="Dereeper A."/>
            <person name="Droc G."/>
            <person name="Guyot R."/>
            <person name="Pietrella M."/>
            <person name="Zheng C."/>
            <person name="Alberti A."/>
            <person name="Anthony F."/>
            <person name="Aprea G."/>
            <person name="Aury J.M."/>
            <person name="Bento P."/>
            <person name="Bernard M."/>
            <person name="Bocs S."/>
            <person name="Campa C."/>
            <person name="Cenci A."/>
            <person name="Combes M.C."/>
            <person name="Crouzillat D."/>
            <person name="Da Silva C."/>
            <person name="Daddiego L."/>
            <person name="De Bellis F."/>
            <person name="Dussert S."/>
            <person name="Garsmeur O."/>
            <person name="Gayraud T."/>
            <person name="Guignon V."/>
            <person name="Jahn K."/>
            <person name="Jamilloux V."/>
            <person name="Joet T."/>
            <person name="Labadie K."/>
            <person name="Lan T."/>
            <person name="Leclercq J."/>
            <person name="Lepelley M."/>
            <person name="Leroy T."/>
            <person name="Li L.T."/>
            <person name="Librado P."/>
            <person name="Lopez L."/>
            <person name="Munoz A."/>
            <person name="Noel B."/>
            <person name="Pallavicini A."/>
            <person name="Perrotta G."/>
            <person name="Poncet V."/>
            <person name="Pot D."/>
            <person name="Priyono X."/>
            <person name="Rigoreau M."/>
            <person name="Rouard M."/>
            <person name="Rozas J."/>
            <person name="Tranchant-Dubreuil C."/>
            <person name="VanBuren R."/>
            <person name="Zhang Q."/>
            <person name="Andrade A.C."/>
            <person name="Argout X."/>
            <person name="Bertrand B."/>
            <person name="de Kochko A."/>
            <person name="Graziosi G."/>
            <person name="Henry R.J."/>
            <person name="Jayarama X."/>
            <person name="Ming R."/>
            <person name="Nagai C."/>
            <person name="Rounsley S."/>
            <person name="Sankoff D."/>
            <person name="Giuliano G."/>
            <person name="Albert V.A."/>
            <person name="Wincker P."/>
            <person name="Lashermes P."/>
        </authorList>
    </citation>
    <scope>NUCLEOTIDE SEQUENCE [LARGE SCALE GENOMIC DNA]</scope>
    <source>
        <strain evidence="6">cv. DH200-94</strain>
    </source>
</reference>
<dbReference type="PhylomeDB" id="A0A068TS25"/>
<dbReference type="EMBL" id="HG739087">
    <property type="protein sequence ID" value="CDO99061.1"/>
    <property type="molecule type" value="Genomic_DNA"/>
</dbReference>
<feature type="compositionally biased region" description="Basic and acidic residues" evidence="4">
    <location>
        <begin position="176"/>
        <end position="190"/>
    </location>
</feature>
<dbReference type="AlphaFoldDB" id="A0A068TS25"/>
<name>A0A068TS25_COFCA</name>
<evidence type="ECO:0000256" key="4">
    <source>
        <dbReference type="SAM" id="MobiDB-lite"/>
    </source>
</evidence>
<feature type="region of interest" description="Disordered" evidence="4">
    <location>
        <begin position="166"/>
        <end position="196"/>
    </location>
</feature>
<dbReference type="InterPro" id="IPR005484">
    <property type="entry name" value="Ribosomal_uL18_bac/plant/anim"/>
</dbReference>
<feature type="region of interest" description="Disordered" evidence="4">
    <location>
        <begin position="37"/>
        <end position="57"/>
    </location>
</feature>
<dbReference type="OrthoDB" id="1932324at2759"/>
<dbReference type="GO" id="GO:0003735">
    <property type="term" value="F:structural constituent of ribosome"/>
    <property type="evidence" value="ECO:0007669"/>
    <property type="project" value="InterPro"/>
</dbReference>
<dbReference type="InParanoid" id="A0A068TS25"/>
<evidence type="ECO:0000313" key="6">
    <source>
        <dbReference type="Proteomes" id="UP000295252"/>
    </source>
</evidence>
<dbReference type="PANTHER" id="PTHR12899">
    <property type="entry name" value="39S RIBOSOMAL PROTEIN L18, MITOCHONDRIAL"/>
    <property type="match status" value="1"/>
</dbReference>
<keyword evidence="6" id="KW-1185">Reference proteome</keyword>
<dbReference type="Pfam" id="PF00861">
    <property type="entry name" value="Ribosomal_L18p"/>
    <property type="match status" value="1"/>
</dbReference>
<dbReference type="GO" id="GO:0005840">
    <property type="term" value="C:ribosome"/>
    <property type="evidence" value="ECO:0007669"/>
    <property type="project" value="UniProtKB-KW"/>
</dbReference>
<dbReference type="STRING" id="49390.A0A068TS25"/>
<dbReference type="Proteomes" id="UP000295252">
    <property type="component" value="Chromosome V"/>
</dbReference>